<dbReference type="Gene3D" id="3.40.1160.10">
    <property type="entry name" value="Acetylglutamate kinase-like"/>
    <property type="match status" value="1"/>
</dbReference>
<feature type="site" description="Transition state stabilizer" evidence="11">
    <location>
        <position position="18"/>
    </location>
</feature>
<name>A0A317JS00_9BACT</name>
<dbReference type="PANTHER" id="PTHR43654">
    <property type="entry name" value="GLUTAMATE 5-KINASE"/>
    <property type="match status" value="1"/>
</dbReference>
<dbReference type="EC" id="2.7.4.26" evidence="2"/>
<evidence type="ECO:0000256" key="7">
    <source>
        <dbReference type="ARBA" id="ARBA00022840"/>
    </source>
</evidence>
<feature type="binding site" evidence="10">
    <location>
        <position position="234"/>
    </location>
    <ligand>
        <name>ATP</name>
        <dbReference type="ChEBI" id="CHEBI:30616"/>
    </ligand>
</feature>
<dbReference type="GO" id="GO:0102043">
    <property type="term" value="F:isopentenyl phosphate kinase activity"/>
    <property type="evidence" value="ECO:0007669"/>
    <property type="project" value="UniProtKB-EC"/>
</dbReference>
<comment type="caution">
    <text evidence="13">The sequence shown here is derived from an EMBL/GenBank/DDBJ whole genome shotgun (WGS) entry which is preliminary data.</text>
</comment>
<dbReference type="GO" id="GO:0008299">
    <property type="term" value="P:isoprenoid biosynthetic process"/>
    <property type="evidence" value="ECO:0007669"/>
    <property type="project" value="UniProtKB-KW"/>
</dbReference>
<dbReference type="AlphaFoldDB" id="A0A317JS00"/>
<accession>A0A317JS00</accession>
<evidence type="ECO:0000256" key="9">
    <source>
        <dbReference type="ARBA" id="ARBA00049063"/>
    </source>
</evidence>
<protein>
    <recommendedName>
        <fullName evidence="3">Isopentenyl phosphate kinase</fullName>
        <ecNumber evidence="2">2.7.4.26</ecNumber>
    </recommendedName>
</protein>
<keyword evidence="6" id="KW-0418">Kinase</keyword>
<evidence type="ECO:0000256" key="6">
    <source>
        <dbReference type="ARBA" id="ARBA00022777"/>
    </source>
</evidence>
<dbReference type="GO" id="GO:0005829">
    <property type="term" value="C:cytosol"/>
    <property type="evidence" value="ECO:0007669"/>
    <property type="project" value="TreeGrafter"/>
</dbReference>
<evidence type="ECO:0000256" key="11">
    <source>
        <dbReference type="PIRSR" id="PIRSR016496-2"/>
    </source>
</evidence>
<sequence>MSSSLVFLKLGGAVITNKDIPESVREGVLSRLIGEIARARKEKDMTLVLGNGAGSFAHVPAARYKTMDGFIHPESRMGMAITQDAAARLNRIVVNECLKHEIPALTLAPSNTLVTSKKEMHDWCGACLETYLEQGMVPVTYGDVLADTQQGCTIWSTDKVFAFLARQCMKKGMTVSTIIHVTEAEGVWKSGVGDQRLGDRKPIYPIITSAMQEEVKAAMVDTKGFDVTGGMWHKIEESLLLANEGIQTRIISGLVKDNVYKVLMGDEKIGTTIR</sequence>
<dbReference type="EMBL" id="PSRQ01000023">
    <property type="protein sequence ID" value="PWU23757.1"/>
    <property type="molecule type" value="Genomic_DNA"/>
</dbReference>
<evidence type="ECO:0000256" key="8">
    <source>
        <dbReference type="ARBA" id="ARBA00023229"/>
    </source>
</evidence>
<dbReference type="GO" id="GO:0005524">
    <property type="term" value="F:ATP binding"/>
    <property type="evidence" value="ECO:0007669"/>
    <property type="project" value="UniProtKB-KW"/>
</dbReference>
<dbReference type="PANTHER" id="PTHR43654:SF1">
    <property type="entry name" value="ISOPENTENYL PHOSPHATE KINASE"/>
    <property type="match status" value="1"/>
</dbReference>
<evidence type="ECO:0000256" key="4">
    <source>
        <dbReference type="ARBA" id="ARBA00022679"/>
    </source>
</evidence>
<evidence type="ECO:0000256" key="3">
    <source>
        <dbReference type="ARBA" id="ARBA00017267"/>
    </source>
</evidence>
<comment type="similarity">
    <text evidence="1">Belongs to the isopentenyl phosphate kinase family.</text>
</comment>
<dbReference type="InterPro" id="IPR024192">
    <property type="entry name" value="Fosfomycin_R_FomA-type"/>
</dbReference>
<reference evidence="13 14" key="1">
    <citation type="submission" date="2018-02" db="EMBL/GenBank/DDBJ databases">
        <title>Genomic Reconstructions from Amazon Rainforest and Pasture Soil Reveal Novel Insights into the Physiology of Candidate Phyla in Tropical Sites.</title>
        <authorList>
            <person name="Kroeger M.E."/>
            <person name="Delmont T."/>
            <person name="Eren A.M."/>
            <person name="Guo J."/>
            <person name="Meyer K.M."/>
            <person name="Khan K."/>
            <person name="Rodrigues J.L.M."/>
            <person name="Bohannan B.J.M."/>
            <person name="Tringe S."/>
            <person name="Borges C.D."/>
            <person name="Tiedje J."/>
            <person name="Tsai S.M."/>
            <person name="Nusslein K."/>
        </authorList>
    </citation>
    <scope>NUCLEOTIDE SEQUENCE [LARGE SCALE GENOMIC DNA]</scope>
    <source>
        <strain evidence="13">Amazon FNV 2010 28 9</strain>
    </source>
</reference>
<feature type="binding site" evidence="10">
    <location>
        <position position="230"/>
    </location>
    <ligand>
        <name>ATP</name>
        <dbReference type="ChEBI" id="CHEBI:30616"/>
    </ligand>
</feature>
<feature type="binding site" evidence="10">
    <location>
        <position position="58"/>
    </location>
    <ligand>
        <name>substrate</name>
    </ligand>
</feature>
<evidence type="ECO:0000256" key="1">
    <source>
        <dbReference type="ARBA" id="ARBA00010540"/>
    </source>
</evidence>
<comment type="catalytic activity">
    <reaction evidence="9">
        <text>isopentenyl phosphate + ATP = isopentenyl diphosphate + ADP</text>
        <dbReference type="Rhea" id="RHEA:33963"/>
        <dbReference type="ChEBI" id="CHEBI:30616"/>
        <dbReference type="ChEBI" id="CHEBI:65078"/>
        <dbReference type="ChEBI" id="CHEBI:128769"/>
        <dbReference type="ChEBI" id="CHEBI:456216"/>
        <dbReference type="EC" id="2.7.4.26"/>
    </reaction>
</comment>
<dbReference type="SUPFAM" id="SSF53633">
    <property type="entry name" value="Carbamate kinase-like"/>
    <property type="match status" value="1"/>
</dbReference>
<feature type="binding site" evidence="10">
    <location>
        <position position="157"/>
    </location>
    <ligand>
        <name>substrate</name>
    </ligand>
</feature>
<gene>
    <name evidence="13" type="ORF">C5B42_01880</name>
</gene>
<evidence type="ECO:0000313" key="14">
    <source>
        <dbReference type="Proteomes" id="UP000246104"/>
    </source>
</evidence>
<evidence type="ECO:0000256" key="2">
    <source>
        <dbReference type="ARBA" id="ARBA00012908"/>
    </source>
</evidence>
<dbReference type="GO" id="GO:0004349">
    <property type="term" value="F:glutamate 5-kinase activity"/>
    <property type="evidence" value="ECO:0007669"/>
    <property type="project" value="TreeGrafter"/>
</dbReference>
<dbReference type="Proteomes" id="UP000246104">
    <property type="component" value="Unassembled WGS sequence"/>
</dbReference>
<dbReference type="NCBIfam" id="NF040647">
    <property type="entry name" value="IPPK_Arch"/>
    <property type="match status" value="1"/>
</dbReference>
<evidence type="ECO:0000259" key="12">
    <source>
        <dbReference type="Pfam" id="PF00696"/>
    </source>
</evidence>
<keyword evidence="7 10" id="KW-0067">ATP-binding</keyword>
<keyword evidence="5 10" id="KW-0547">Nucleotide-binding</keyword>
<keyword evidence="4" id="KW-0808">Transferase</keyword>
<evidence type="ECO:0000256" key="10">
    <source>
        <dbReference type="PIRSR" id="PIRSR016496-1"/>
    </source>
</evidence>
<dbReference type="PIRSF" id="PIRSF016496">
    <property type="entry name" value="Kin_FomA"/>
    <property type="match status" value="1"/>
</dbReference>
<keyword evidence="8" id="KW-0414">Isoprene biosynthesis</keyword>
<feature type="binding site" evidence="10">
    <location>
        <position position="54"/>
    </location>
    <ligand>
        <name>ATP</name>
        <dbReference type="ChEBI" id="CHEBI:30616"/>
    </ligand>
</feature>
<organism evidence="13 14">
    <name type="scientific">Candidatus Cerribacteria bacterium 'Amazon FNV 2010 28 9'</name>
    <dbReference type="NCBI Taxonomy" id="2081795"/>
    <lineage>
        <taxon>Bacteria</taxon>
        <taxon>Candidatus Cerribacteria</taxon>
    </lineage>
</organism>
<feature type="binding site" evidence="10">
    <location>
        <position position="53"/>
    </location>
    <ligand>
        <name>substrate</name>
    </ligand>
</feature>
<dbReference type="InterPro" id="IPR001048">
    <property type="entry name" value="Asp/Glu/Uridylate_kinase"/>
</dbReference>
<dbReference type="Pfam" id="PF00696">
    <property type="entry name" value="AA_kinase"/>
    <property type="match status" value="1"/>
</dbReference>
<evidence type="ECO:0000313" key="13">
    <source>
        <dbReference type="EMBL" id="PWU23757.1"/>
    </source>
</evidence>
<evidence type="ECO:0000256" key="5">
    <source>
        <dbReference type="ARBA" id="ARBA00022741"/>
    </source>
</evidence>
<proteinExistence type="inferred from homology"/>
<feature type="domain" description="Aspartate/glutamate/uridylate kinase" evidence="12">
    <location>
        <begin position="5"/>
        <end position="252"/>
    </location>
</feature>
<dbReference type="InterPro" id="IPR036393">
    <property type="entry name" value="AceGlu_kinase-like_sf"/>
</dbReference>